<comment type="caution">
    <text evidence="2">The sequence shown here is derived from an EMBL/GenBank/DDBJ whole genome shotgun (WGS) entry which is preliminary data.</text>
</comment>
<dbReference type="InterPro" id="IPR029016">
    <property type="entry name" value="GAF-like_dom_sf"/>
</dbReference>
<dbReference type="AlphaFoldDB" id="A0A7C5AMA8"/>
<accession>A0A7C5AMA8</accession>
<dbReference type="InterPro" id="IPR003018">
    <property type="entry name" value="GAF"/>
</dbReference>
<reference evidence="2" key="1">
    <citation type="journal article" date="2020" name="mSystems">
        <title>Genome- and Community-Level Interaction Insights into Carbon Utilization and Element Cycling Functions of Hydrothermarchaeota in Hydrothermal Sediment.</title>
        <authorList>
            <person name="Zhou Z."/>
            <person name="Liu Y."/>
            <person name="Xu W."/>
            <person name="Pan J."/>
            <person name="Luo Z.H."/>
            <person name="Li M."/>
        </authorList>
    </citation>
    <scope>NUCLEOTIDE SEQUENCE [LARGE SCALE GENOMIC DNA]</scope>
    <source>
        <strain evidence="2">SpSt-853</strain>
    </source>
</reference>
<dbReference type="SUPFAM" id="SSF55781">
    <property type="entry name" value="GAF domain-like"/>
    <property type="match status" value="1"/>
</dbReference>
<dbReference type="SMART" id="SM00065">
    <property type="entry name" value="GAF"/>
    <property type="match status" value="1"/>
</dbReference>
<dbReference type="Pfam" id="PF01590">
    <property type="entry name" value="GAF"/>
    <property type="match status" value="1"/>
</dbReference>
<protein>
    <submittedName>
        <fullName evidence="2">GAF domain-containing protein</fullName>
    </submittedName>
</protein>
<dbReference type="Gene3D" id="3.30.450.40">
    <property type="match status" value="1"/>
</dbReference>
<organism evidence="2">
    <name type="scientific">Desulfobacca acetoxidans</name>
    <dbReference type="NCBI Taxonomy" id="60893"/>
    <lineage>
        <taxon>Bacteria</taxon>
        <taxon>Pseudomonadati</taxon>
        <taxon>Thermodesulfobacteriota</taxon>
        <taxon>Desulfobaccia</taxon>
        <taxon>Desulfobaccales</taxon>
        <taxon>Desulfobaccaceae</taxon>
        <taxon>Desulfobacca</taxon>
    </lineage>
</organism>
<sequence length="174" mass="19659">MGYAVKYRTIIKTTRQYRQTLYQLARELRRDFSCERVSLYFKDRYQLFVAVLAEGLEGMDLAVKKGEGLVGKCIQARKPLIANDALHHPQALSRLRDHYTGYQTRSLLTAPILNFFGWPVGAVQLVNHLGTGFTEADAARLKEIAGILAPLRWRIARPITNIWTAAAAVELENA</sequence>
<evidence type="ECO:0000313" key="2">
    <source>
        <dbReference type="EMBL" id="HGZ12148.1"/>
    </source>
</evidence>
<feature type="domain" description="GAF" evidence="1">
    <location>
        <begin position="16"/>
        <end position="160"/>
    </location>
</feature>
<dbReference type="EMBL" id="DTKJ01000055">
    <property type="protein sequence ID" value="HGZ12148.1"/>
    <property type="molecule type" value="Genomic_DNA"/>
</dbReference>
<name>A0A7C5AMA8_9BACT</name>
<evidence type="ECO:0000259" key="1">
    <source>
        <dbReference type="SMART" id="SM00065"/>
    </source>
</evidence>
<gene>
    <name evidence="2" type="ORF">ENW48_08015</name>
</gene>
<proteinExistence type="predicted"/>